<dbReference type="Proteomes" id="UP000242700">
    <property type="component" value="Unassembled WGS sequence"/>
</dbReference>
<accession>A0A1G8ZI37</accession>
<dbReference type="STRING" id="586411.SAMN05216187_10554"/>
<evidence type="ECO:0000313" key="1">
    <source>
        <dbReference type="EMBL" id="SDK13780.1"/>
    </source>
</evidence>
<gene>
    <name evidence="1" type="ORF">SAMN05216187_10554</name>
</gene>
<dbReference type="RefSeq" id="WP_092596951.1">
    <property type="nucleotide sequence ID" value="NZ_FNFI01000005.1"/>
</dbReference>
<dbReference type="OrthoDB" id="2390021at2"/>
<evidence type="ECO:0000313" key="2">
    <source>
        <dbReference type="Proteomes" id="UP000242700"/>
    </source>
</evidence>
<name>A0A1G8ZI37_9STAP</name>
<dbReference type="AlphaFoldDB" id="A0A1G8ZI37"/>
<reference evidence="2" key="1">
    <citation type="submission" date="2016-10" db="EMBL/GenBank/DDBJ databases">
        <authorList>
            <person name="Varghese N."/>
            <person name="Submissions S."/>
        </authorList>
    </citation>
    <scope>NUCLEOTIDE SEQUENCE [LARGE SCALE GENOMIC DNA]</scope>
    <source>
        <strain evidence="2">CGMCC 1.8911</strain>
    </source>
</reference>
<protein>
    <submittedName>
        <fullName evidence="1">Uncharacterized protein</fullName>
    </submittedName>
</protein>
<sequence>MIFANGDKVITYQDDASVIKNIKAQYDQEALKVNNPYIGEVAFTKNTVSFYYDPVEVMENENTIEPANYIISIVEPMLDSVSEGK</sequence>
<organism evidence="1 2">
    <name type="scientific">Jeotgalicoccus aerolatus</name>
    <dbReference type="NCBI Taxonomy" id="709510"/>
    <lineage>
        <taxon>Bacteria</taxon>
        <taxon>Bacillati</taxon>
        <taxon>Bacillota</taxon>
        <taxon>Bacilli</taxon>
        <taxon>Bacillales</taxon>
        <taxon>Staphylococcaceae</taxon>
        <taxon>Jeotgalicoccus</taxon>
    </lineage>
</organism>
<dbReference type="EMBL" id="FNFI01000005">
    <property type="protein sequence ID" value="SDK13780.1"/>
    <property type="molecule type" value="Genomic_DNA"/>
</dbReference>
<proteinExistence type="predicted"/>